<dbReference type="RefSeq" id="XP_011401997.1">
    <property type="nucleotide sequence ID" value="XM_011403695.1"/>
</dbReference>
<gene>
    <name evidence="1" type="ORF">F751_4112</name>
</gene>
<protein>
    <submittedName>
        <fullName evidence="1">Uncharacterized protein</fullName>
    </submittedName>
</protein>
<proteinExistence type="predicted"/>
<dbReference type="KEGG" id="apro:F751_4112"/>
<dbReference type="EMBL" id="KL662184">
    <property type="protein sequence ID" value="KFM28948.1"/>
    <property type="molecule type" value="Genomic_DNA"/>
</dbReference>
<sequence length="69" mass="7483">MESRVDRVGEGGGALPQLFSHGKQERGWLAWGSVLPCPYSLPAPKHTLACHAPKPRVACRTQHACYSAL</sequence>
<reference evidence="1 2" key="1">
    <citation type="journal article" date="2014" name="BMC Genomics">
        <title>Oil accumulation mechanisms of the oleaginous microalga Chlorella protothecoides revealed through its genome, transcriptomes, and proteomes.</title>
        <authorList>
            <person name="Gao C."/>
            <person name="Wang Y."/>
            <person name="Shen Y."/>
            <person name="Yan D."/>
            <person name="He X."/>
            <person name="Dai J."/>
            <person name="Wu Q."/>
        </authorList>
    </citation>
    <scope>NUCLEOTIDE SEQUENCE [LARGE SCALE GENOMIC DNA]</scope>
    <source>
        <strain evidence="1 2">0710</strain>
    </source>
</reference>
<evidence type="ECO:0000313" key="1">
    <source>
        <dbReference type="EMBL" id="KFM28948.1"/>
    </source>
</evidence>
<accession>A0A087ST94</accession>
<name>A0A087ST94_AUXPR</name>
<dbReference type="Proteomes" id="UP000028924">
    <property type="component" value="Unassembled WGS sequence"/>
</dbReference>
<organism evidence="1 2">
    <name type="scientific">Auxenochlorella protothecoides</name>
    <name type="common">Green microalga</name>
    <name type="synonym">Chlorella protothecoides</name>
    <dbReference type="NCBI Taxonomy" id="3075"/>
    <lineage>
        <taxon>Eukaryota</taxon>
        <taxon>Viridiplantae</taxon>
        <taxon>Chlorophyta</taxon>
        <taxon>core chlorophytes</taxon>
        <taxon>Trebouxiophyceae</taxon>
        <taxon>Chlorellales</taxon>
        <taxon>Chlorellaceae</taxon>
        <taxon>Auxenochlorella</taxon>
    </lineage>
</organism>
<keyword evidence="2" id="KW-1185">Reference proteome</keyword>
<dbReference type="GeneID" id="23615503"/>
<dbReference type="AlphaFoldDB" id="A0A087ST94"/>
<evidence type="ECO:0000313" key="2">
    <source>
        <dbReference type="Proteomes" id="UP000028924"/>
    </source>
</evidence>